<protein>
    <submittedName>
        <fullName evidence="2">Uncharacterized protein</fullName>
    </submittedName>
</protein>
<organism evidence="2 3">
    <name type="scientific">Vibrio phage ICP2_2011_A</name>
    <dbReference type="NCBI Taxonomy" id="1529057"/>
    <lineage>
        <taxon>Viruses</taxon>
        <taxon>Duplodnaviria</taxon>
        <taxon>Heunggongvirae</taxon>
        <taxon>Uroviricota</taxon>
        <taxon>Caudoviricetes</taxon>
        <taxon>Zobellviridae</taxon>
        <taxon>Icepovirus</taxon>
        <taxon>Icepovirus bengalense</taxon>
    </lineage>
</organism>
<dbReference type="EMBL" id="KM224878">
    <property type="protein sequence ID" value="AII27053.1"/>
    <property type="molecule type" value="Genomic_DNA"/>
</dbReference>
<evidence type="ECO:0000256" key="1">
    <source>
        <dbReference type="SAM" id="MobiDB-lite"/>
    </source>
</evidence>
<dbReference type="Proteomes" id="UP000028661">
    <property type="component" value="Segment"/>
</dbReference>
<feature type="region of interest" description="Disordered" evidence="1">
    <location>
        <begin position="252"/>
        <end position="272"/>
    </location>
</feature>
<feature type="compositionally biased region" description="Polar residues" evidence="1">
    <location>
        <begin position="255"/>
        <end position="268"/>
    </location>
</feature>
<name>A0A076G566_9CAUD</name>
<evidence type="ECO:0000313" key="3">
    <source>
        <dbReference type="Proteomes" id="UP000028661"/>
    </source>
</evidence>
<gene>
    <name evidence="2" type="ORF">ICP22011A_009</name>
</gene>
<proteinExistence type="predicted"/>
<evidence type="ECO:0000313" key="2">
    <source>
        <dbReference type="EMBL" id="AII27053.1"/>
    </source>
</evidence>
<sequence>MARQQANLEYNQFQSGLITEGNILNLPIDSFREGENFILSKANAWERRKGLGLEDSGTLYPSYVDFSDQTLVSSVHVWQTHYSAIPEILVVQFGDKLHFFDTSVDPLSNGKLFINNQEFLTTEGTTEDIISGASVEGIFVFATQDADPISLQIMDIQSDSITARTKIVVDRKVLFLETRDVWGRSAPSKERPKTLSSDYLYELINQGWDTKKINSTYATIGAYPSGYDIWWLYKTTAGTDANAIGKFTPSRMKDSTTTGIGQERQNTPAPRGSTVASLQVLASGKPSCIQTFAGRVFYAGFQATPRKIDDVRPDFRNHVFFSQLVKSNAEINKCYQFADPTSEVDSALVDTDGGFIKINAARKIVAMEEVSSGLFIIAENGVWLLSGTSDGLFSATGYHVDKITDYGCVSPRSVVAYGDTVFYWAEEGIIVLSPDQTTGKHSAQNLTELKIQSLYNELTTSSKVKSVGTVERTDKYVRWLVSENANPNNFDLEIIFSLRYGAFFINRFKSDITVAERVTGYVPERNVIGNKVVSDYFIVAGIDRVKVESADVTVPLGRRIGDEEFRDTKYLTIKSDDDSFGFYSFNQDNFKDFGLVDAEAYLLSAPQKLDDTQRRKQITSLATHMLRTDTWFKDVDGEVTRENESSMLLRIRWDFTDSPTGNKWTDITRHSQCYRYRRPMNLKQGINVYPYEVITARERIRGSGTAFQFEFRTEPNKDCKLLGWAVTVSGGTKV</sequence>
<accession>A0A076G566</accession>
<reference evidence="3" key="1">
    <citation type="journal article" date="2014" name="Elife">
        <title>Evolutionary consequences of intra-patient phage predation on microbial populations.</title>
        <authorList>
            <person name="Seed K.D."/>
            <person name="Yen M."/>
            <person name="Shapiro B.J."/>
            <person name="Hilaire I.J."/>
            <person name="Charles R.C."/>
            <person name="Teng J.E."/>
            <person name="Ivers L.C."/>
            <person name="Boncy J."/>
            <person name="Harris J.B."/>
            <person name="Camilli A."/>
        </authorList>
    </citation>
    <scope>NUCLEOTIDE SEQUENCE [LARGE SCALE GENOMIC DNA]</scope>
</reference>